<name>A0ABU1F5G9_9RHOB</name>
<dbReference type="EMBL" id="JAVKPH010000003">
    <property type="protein sequence ID" value="MDR5651684.1"/>
    <property type="molecule type" value="Genomic_DNA"/>
</dbReference>
<keyword evidence="3" id="KW-1185">Reference proteome</keyword>
<dbReference type="InterPro" id="IPR057767">
    <property type="entry name" value="UGSC-like_dom"/>
</dbReference>
<comment type="caution">
    <text evidence="2">The sequence shown here is derived from an EMBL/GenBank/DDBJ whole genome shotgun (WGS) entry which is preliminary data.</text>
</comment>
<accession>A0ABU1F5G9</accession>
<proteinExistence type="predicted"/>
<dbReference type="Pfam" id="PF24696">
    <property type="entry name" value="UGSC"/>
    <property type="match status" value="1"/>
</dbReference>
<reference evidence="2 3" key="1">
    <citation type="submission" date="2023-09" db="EMBL/GenBank/DDBJ databases">
        <title>Xinfangfangia sedmenti sp. nov., isolated the sedment.</title>
        <authorList>
            <person name="Xu L."/>
        </authorList>
    </citation>
    <scope>NUCLEOTIDE SEQUENCE [LARGE SCALE GENOMIC DNA]</scope>
    <source>
        <strain evidence="2 3">LG-4</strain>
    </source>
</reference>
<gene>
    <name evidence="2" type="ORF">RGD00_03645</name>
</gene>
<evidence type="ECO:0000313" key="2">
    <source>
        <dbReference type="EMBL" id="MDR5651684.1"/>
    </source>
</evidence>
<evidence type="ECO:0000313" key="3">
    <source>
        <dbReference type="Proteomes" id="UP001247754"/>
    </source>
</evidence>
<sequence>MIKRGIPAVVFVTERFTALARAARTGKGMPDLPSIILPLNPQFYPEGEVQRVAEGVIDAYVDLIAPDRRRTGQEDTV</sequence>
<evidence type="ECO:0000259" key="1">
    <source>
        <dbReference type="Pfam" id="PF24696"/>
    </source>
</evidence>
<organism evidence="2 3">
    <name type="scientific">Ruixingdingia sedimenti</name>
    <dbReference type="NCBI Taxonomy" id="3073604"/>
    <lineage>
        <taxon>Bacteria</taxon>
        <taxon>Pseudomonadati</taxon>
        <taxon>Pseudomonadota</taxon>
        <taxon>Alphaproteobacteria</taxon>
        <taxon>Rhodobacterales</taxon>
        <taxon>Paracoccaceae</taxon>
        <taxon>Ruixingdingia</taxon>
    </lineage>
</organism>
<dbReference type="Proteomes" id="UP001247754">
    <property type="component" value="Unassembled WGS sequence"/>
</dbReference>
<protein>
    <recommendedName>
        <fullName evidence="1">UGSC-like domain-containing protein</fullName>
    </recommendedName>
</protein>
<feature type="domain" description="UGSC-like" evidence="1">
    <location>
        <begin position="2"/>
        <end position="63"/>
    </location>
</feature>